<dbReference type="Proteomes" id="UP001179280">
    <property type="component" value="Unassembled WGS sequence"/>
</dbReference>
<evidence type="ECO:0000256" key="3">
    <source>
        <dbReference type="SAM" id="Phobius"/>
    </source>
</evidence>
<gene>
    <name evidence="4" type="ORF">JOC54_003618</name>
</gene>
<keyword evidence="5" id="KW-1185">Reference proteome</keyword>
<keyword evidence="2" id="KW-0178">Competence</keyword>
<keyword evidence="3" id="KW-1133">Transmembrane helix</keyword>
<dbReference type="Pfam" id="PF07963">
    <property type="entry name" value="N_methyl"/>
    <property type="match status" value="1"/>
</dbReference>
<feature type="transmembrane region" description="Helical" evidence="3">
    <location>
        <begin position="12"/>
        <end position="33"/>
    </location>
</feature>
<accession>A0ABS2SXS8</accession>
<comment type="caution">
    <text evidence="4">The sequence shown here is derived from an EMBL/GenBank/DDBJ whole genome shotgun (WGS) entry which is preliminary data.</text>
</comment>
<keyword evidence="3" id="KW-0812">Transmembrane</keyword>
<sequence length="145" mass="16822">MLLRNDSGFTLIEHLIGLSLIALVALLLPNFLISIQAKTISVQPDIVVFLNHVSKEAKEADALMWRDDTIFIYQKDSVITYELRNNKRIQRYRDGKGVVIMAEDVNEFICLPKEIAYFCQIELESGKRYERSFWSVKEWATHALE</sequence>
<evidence type="ECO:0000313" key="5">
    <source>
        <dbReference type="Proteomes" id="UP001179280"/>
    </source>
</evidence>
<dbReference type="RefSeq" id="WP_204468004.1">
    <property type="nucleotide sequence ID" value="NZ_JAFBCV010000013.1"/>
</dbReference>
<dbReference type="NCBIfam" id="TIGR02532">
    <property type="entry name" value="IV_pilin_GFxxxE"/>
    <property type="match status" value="1"/>
</dbReference>
<dbReference type="Pfam" id="PF15980">
    <property type="entry name" value="ComGF"/>
    <property type="match status" value="1"/>
</dbReference>
<dbReference type="EMBL" id="JAFBCV010000013">
    <property type="protein sequence ID" value="MBM7840337.1"/>
    <property type="molecule type" value="Genomic_DNA"/>
</dbReference>
<comment type="subcellular location">
    <subcellularLocation>
        <location evidence="1">Cell surface</location>
    </subcellularLocation>
</comment>
<reference evidence="4" key="1">
    <citation type="submission" date="2021-01" db="EMBL/GenBank/DDBJ databases">
        <title>Genomic Encyclopedia of Type Strains, Phase IV (KMG-IV): sequencing the most valuable type-strain genomes for metagenomic binning, comparative biology and taxonomic classification.</title>
        <authorList>
            <person name="Goeker M."/>
        </authorList>
    </citation>
    <scope>NUCLEOTIDE SEQUENCE</scope>
    <source>
        <strain evidence="4">DSM 21943</strain>
    </source>
</reference>
<dbReference type="InterPro" id="IPR016977">
    <property type="entry name" value="ComGF"/>
</dbReference>
<evidence type="ECO:0000313" key="4">
    <source>
        <dbReference type="EMBL" id="MBM7840337.1"/>
    </source>
</evidence>
<organism evidence="4 5">
    <name type="scientific">Shouchella xiaoxiensis</name>
    <dbReference type="NCBI Taxonomy" id="766895"/>
    <lineage>
        <taxon>Bacteria</taxon>
        <taxon>Bacillati</taxon>
        <taxon>Bacillota</taxon>
        <taxon>Bacilli</taxon>
        <taxon>Bacillales</taxon>
        <taxon>Bacillaceae</taxon>
        <taxon>Shouchella</taxon>
    </lineage>
</organism>
<evidence type="ECO:0000256" key="1">
    <source>
        <dbReference type="ARBA" id="ARBA00004241"/>
    </source>
</evidence>
<evidence type="ECO:0000256" key="2">
    <source>
        <dbReference type="ARBA" id="ARBA00023287"/>
    </source>
</evidence>
<name>A0ABS2SXS8_9BACI</name>
<protein>
    <submittedName>
        <fullName evidence="4">Prepilin-type N-terminal cleavage/methylation domain-containing protein</fullName>
    </submittedName>
</protein>
<keyword evidence="3" id="KW-0472">Membrane</keyword>
<proteinExistence type="predicted"/>
<dbReference type="InterPro" id="IPR012902">
    <property type="entry name" value="N_methyl_site"/>
</dbReference>